<dbReference type="RefSeq" id="WP_241036141.1">
    <property type="nucleotide sequence ID" value="NZ_BAAAJF010000020.1"/>
</dbReference>
<sequence>MLLKILGIMVVIWLALAVLGAVFEFLGTALVIGAVVVVGMVTYSAVKAGRSRRSIGR</sequence>
<evidence type="ECO:0000256" key="1">
    <source>
        <dbReference type="SAM" id="Phobius"/>
    </source>
</evidence>
<comment type="caution">
    <text evidence="2">The sequence shown here is derived from an EMBL/GenBank/DDBJ whole genome shotgun (WGS) entry which is preliminary data.</text>
</comment>
<protein>
    <recommendedName>
        <fullName evidence="4">DUF2207 domain-containing protein</fullName>
    </recommendedName>
</protein>
<name>A0ABS9TC35_9PSEU</name>
<dbReference type="Proteomes" id="UP001299970">
    <property type="component" value="Unassembled WGS sequence"/>
</dbReference>
<reference evidence="2 3" key="1">
    <citation type="submission" date="2022-03" db="EMBL/GenBank/DDBJ databases">
        <title>Pseudonocardia alaer sp. nov., a novel actinomycete isolated from reed forest soil.</title>
        <authorList>
            <person name="Wang L."/>
        </authorList>
    </citation>
    <scope>NUCLEOTIDE SEQUENCE [LARGE SCALE GENOMIC DNA]</scope>
    <source>
        <strain evidence="2 3">Y-16303</strain>
    </source>
</reference>
<evidence type="ECO:0008006" key="4">
    <source>
        <dbReference type="Google" id="ProtNLM"/>
    </source>
</evidence>
<dbReference type="EMBL" id="JAKXMK010000008">
    <property type="protein sequence ID" value="MCH6166106.1"/>
    <property type="molecule type" value="Genomic_DNA"/>
</dbReference>
<organism evidence="2 3">
    <name type="scientific">Pseudonocardia alaniniphila</name>
    <dbReference type="NCBI Taxonomy" id="75291"/>
    <lineage>
        <taxon>Bacteria</taxon>
        <taxon>Bacillati</taxon>
        <taxon>Actinomycetota</taxon>
        <taxon>Actinomycetes</taxon>
        <taxon>Pseudonocardiales</taxon>
        <taxon>Pseudonocardiaceae</taxon>
        <taxon>Pseudonocardia</taxon>
    </lineage>
</organism>
<proteinExistence type="predicted"/>
<evidence type="ECO:0000313" key="2">
    <source>
        <dbReference type="EMBL" id="MCH6166106.1"/>
    </source>
</evidence>
<keyword evidence="1" id="KW-1133">Transmembrane helix</keyword>
<accession>A0ABS9TC35</accession>
<feature type="transmembrane region" description="Helical" evidence="1">
    <location>
        <begin position="30"/>
        <end position="49"/>
    </location>
</feature>
<gene>
    <name evidence="2" type="ORF">MMF94_10470</name>
</gene>
<evidence type="ECO:0000313" key="3">
    <source>
        <dbReference type="Proteomes" id="UP001299970"/>
    </source>
</evidence>
<keyword evidence="3" id="KW-1185">Reference proteome</keyword>
<keyword evidence="1" id="KW-0472">Membrane</keyword>
<keyword evidence="1" id="KW-0812">Transmembrane</keyword>